<dbReference type="GO" id="GO:0031419">
    <property type="term" value="F:cobalamin binding"/>
    <property type="evidence" value="ECO:0007669"/>
    <property type="project" value="UniProtKB-KW"/>
</dbReference>
<dbReference type="EMBL" id="LWLV01001153">
    <property type="protein sequence ID" value="OTA40809.1"/>
    <property type="molecule type" value="Genomic_DNA"/>
</dbReference>
<dbReference type="PROSITE" id="PS51332">
    <property type="entry name" value="B12_BINDING"/>
    <property type="match status" value="1"/>
</dbReference>
<comment type="cofactor">
    <cofactor evidence="1">
        <name>adenosylcob(III)alamin</name>
        <dbReference type="ChEBI" id="CHEBI:18408"/>
    </cofactor>
</comment>
<dbReference type="Proteomes" id="UP000194267">
    <property type="component" value="Unassembled WGS sequence"/>
</dbReference>
<protein>
    <submittedName>
        <fullName evidence="7">Methylmalonyl-CoA mutase</fullName>
    </submittedName>
</protein>
<dbReference type="Gene3D" id="3.40.50.280">
    <property type="entry name" value="Cobalamin-binding domain"/>
    <property type="match status" value="1"/>
</dbReference>
<dbReference type="NCBIfam" id="TIGR00640">
    <property type="entry name" value="acid_CoA_mut_C"/>
    <property type="match status" value="1"/>
</dbReference>
<proteinExistence type="predicted"/>
<evidence type="ECO:0000313" key="8">
    <source>
        <dbReference type="Proteomes" id="UP000194267"/>
    </source>
</evidence>
<dbReference type="SUPFAM" id="SSF52242">
    <property type="entry name" value="Cobalamin (vitamin B12)-binding domain"/>
    <property type="match status" value="1"/>
</dbReference>
<evidence type="ECO:0000256" key="3">
    <source>
        <dbReference type="ARBA" id="ARBA00022723"/>
    </source>
</evidence>
<comment type="caution">
    <text evidence="7">The sequence shown here is derived from an EMBL/GenBank/DDBJ whole genome shotgun (WGS) entry which is preliminary data.</text>
</comment>
<dbReference type="GO" id="GO:0016853">
    <property type="term" value="F:isomerase activity"/>
    <property type="evidence" value="ECO:0007669"/>
    <property type="project" value="UniProtKB-KW"/>
</dbReference>
<evidence type="ECO:0000256" key="1">
    <source>
        <dbReference type="ARBA" id="ARBA00001922"/>
    </source>
</evidence>
<dbReference type="Pfam" id="PF02310">
    <property type="entry name" value="B12-binding"/>
    <property type="match status" value="1"/>
</dbReference>
<keyword evidence="5" id="KW-0170">Cobalt</keyword>
<gene>
    <name evidence="7" type="ORF">A6D92_13030</name>
</gene>
<keyword evidence="3" id="KW-0479">Metal-binding</keyword>
<reference evidence="8" key="1">
    <citation type="submission" date="2016-04" db="EMBL/GenBank/DDBJ databases">
        <authorList>
            <person name="Antunes L.P."/>
            <person name="Martins L.F."/>
            <person name="Pereira R.V."/>
            <person name="Thomas A.M."/>
            <person name="Barbosa D."/>
            <person name="Nascimento L."/>
            <person name="Silva G.M."/>
            <person name="Condomitti G.W."/>
            <person name="Digiampietri L.A."/>
            <person name="Lombardi K.C."/>
            <person name="Ramos P.L."/>
            <person name="Quaggio R.B."/>
            <person name="Oliveira J.C."/>
            <person name="Pascon R.C."/>
            <person name="Cruz J.B."/>
            <person name="Silva A.M."/>
            <person name="Setubal J.C."/>
        </authorList>
    </citation>
    <scope>NUCLEOTIDE SEQUENCE [LARGE SCALE GENOMIC DNA]</scope>
</reference>
<dbReference type="InterPro" id="IPR036724">
    <property type="entry name" value="Cobalamin-bd_sf"/>
</dbReference>
<sequence>MEAAAGRRIRVLVAKLGLDAHDRGAKVIARAYRDAGFEVIYTGLYQRPEAVAAAAVQEDVDVIAISSLAGAHGVLIPQLIQLLREQGVDDVLILAGGIIPEDEVPALLEAGVARVFGPGSDLEEIIRYTRENVKR</sequence>
<dbReference type="CDD" id="cd02071">
    <property type="entry name" value="MM_CoA_mut_B12_BD"/>
    <property type="match status" value="1"/>
</dbReference>
<organism evidence="7 8">
    <name type="scientific">Symbiobacterium thermophilum</name>
    <dbReference type="NCBI Taxonomy" id="2734"/>
    <lineage>
        <taxon>Bacteria</taxon>
        <taxon>Bacillati</taxon>
        <taxon>Bacillota</taxon>
        <taxon>Clostridia</taxon>
        <taxon>Eubacteriales</taxon>
        <taxon>Symbiobacteriaceae</taxon>
        <taxon>Symbiobacterium</taxon>
    </lineage>
</organism>
<keyword evidence="4" id="KW-0413">Isomerase</keyword>
<accession>A0A1Y2T3A6</accession>
<evidence type="ECO:0000256" key="5">
    <source>
        <dbReference type="ARBA" id="ARBA00023285"/>
    </source>
</evidence>
<dbReference type="AlphaFoldDB" id="A0A1Y2T3A6"/>
<keyword evidence="2" id="KW-0846">Cobalamin</keyword>
<feature type="domain" description="B12-binding" evidence="6">
    <location>
        <begin position="8"/>
        <end position="135"/>
    </location>
</feature>
<dbReference type="InterPro" id="IPR006158">
    <property type="entry name" value="Cobalamin-bd"/>
</dbReference>
<evidence type="ECO:0000313" key="7">
    <source>
        <dbReference type="EMBL" id="OTA40809.1"/>
    </source>
</evidence>
<dbReference type="GO" id="GO:0046872">
    <property type="term" value="F:metal ion binding"/>
    <property type="evidence" value="ECO:0007669"/>
    <property type="project" value="UniProtKB-KW"/>
</dbReference>
<evidence type="ECO:0000256" key="2">
    <source>
        <dbReference type="ARBA" id="ARBA00022628"/>
    </source>
</evidence>
<evidence type="ECO:0000256" key="4">
    <source>
        <dbReference type="ARBA" id="ARBA00023235"/>
    </source>
</evidence>
<name>A0A1Y2T3A6_SYMTR</name>
<dbReference type="InterPro" id="IPR006159">
    <property type="entry name" value="Acid_CoA_mut_C"/>
</dbReference>
<evidence type="ECO:0000259" key="6">
    <source>
        <dbReference type="PROSITE" id="PS51332"/>
    </source>
</evidence>
<dbReference type="PANTHER" id="PTHR48101:SF1">
    <property type="entry name" value="METHYLMALONYL-COA MUTASE, LARGE SUBUNIT"/>
    <property type="match status" value="1"/>
</dbReference>
<dbReference type="PANTHER" id="PTHR48101">
    <property type="entry name" value="METHYLMALONYL-COA MUTASE, MITOCHONDRIAL-RELATED"/>
    <property type="match status" value="1"/>
</dbReference>